<organism evidence="2 3">
    <name type="scientific">Methylomonas defluvii</name>
    <dbReference type="NCBI Taxonomy" id="3045149"/>
    <lineage>
        <taxon>Bacteria</taxon>
        <taxon>Pseudomonadati</taxon>
        <taxon>Pseudomonadota</taxon>
        <taxon>Gammaproteobacteria</taxon>
        <taxon>Methylococcales</taxon>
        <taxon>Methylococcaceae</taxon>
        <taxon>Methylomonas</taxon>
    </lineage>
</organism>
<dbReference type="Pfam" id="PF04101">
    <property type="entry name" value="Glyco_tran_28_C"/>
    <property type="match status" value="1"/>
</dbReference>
<reference evidence="2 3" key="1">
    <citation type="submission" date="2023-11" db="EMBL/GenBank/DDBJ databases">
        <authorList>
            <person name="Ouyang M.-Y."/>
        </authorList>
    </citation>
    <scope>NUCLEOTIDE SEQUENCE [LARGE SCALE GENOMIC DNA]</scope>
    <source>
        <strain evidence="2 3">OY6</strain>
    </source>
</reference>
<accession>A0ABU4UE93</accession>
<proteinExistence type="predicted"/>
<dbReference type="EMBL" id="JAXARY010000008">
    <property type="protein sequence ID" value="MDX8127772.1"/>
    <property type="molecule type" value="Genomic_DNA"/>
</dbReference>
<evidence type="ECO:0000313" key="3">
    <source>
        <dbReference type="Proteomes" id="UP001284537"/>
    </source>
</evidence>
<keyword evidence="3" id="KW-1185">Reference proteome</keyword>
<evidence type="ECO:0000259" key="1">
    <source>
        <dbReference type="Pfam" id="PF04101"/>
    </source>
</evidence>
<comment type="caution">
    <text evidence="2">The sequence shown here is derived from an EMBL/GenBank/DDBJ whole genome shotgun (WGS) entry which is preliminary data.</text>
</comment>
<dbReference type="InterPro" id="IPR007235">
    <property type="entry name" value="Glyco_trans_28_C"/>
</dbReference>
<evidence type="ECO:0000313" key="2">
    <source>
        <dbReference type="EMBL" id="MDX8127772.1"/>
    </source>
</evidence>
<feature type="domain" description="Glycosyl transferase family 28 C-terminal" evidence="1">
    <location>
        <begin position="222"/>
        <end position="365"/>
    </location>
</feature>
<dbReference type="PANTHER" id="PTHR21015">
    <property type="entry name" value="UDP-N-ACETYLGLUCOSAMINE--N-ACETYLMURAMYL-(PENTAPEPTIDE) PYROPHOSPHORYL-UNDECAPRENOL N-ACETYLGLUCOSAMINE TRANSFERASE 1"/>
    <property type="match status" value="1"/>
</dbReference>
<dbReference type="Gene3D" id="3.40.50.2000">
    <property type="entry name" value="Glycogen Phosphorylase B"/>
    <property type="match status" value="1"/>
</dbReference>
<name>A0ABU4UE93_9GAMM</name>
<dbReference type="PANTHER" id="PTHR21015:SF28">
    <property type="entry name" value="SLL1722 PROTEIN"/>
    <property type="match status" value="1"/>
</dbReference>
<gene>
    <name evidence="2" type="ORF">QLH52_10810</name>
</gene>
<dbReference type="SUPFAM" id="SSF53756">
    <property type="entry name" value="UDP-Glycosyltransferase/glycogen phosphorylase"/>
    <property type="match status" value="1"/>
</dbReference>
<dbReference type="Proteomes" id="UP001284537">
    <property type="component" value="Unassembled WGS sequence"/>
</dbReference>
<sequence>MNHYKPRLLLYCQHSLGMGHWVRAMTLANALSREFRVTFLNGGRAPDHQAAVADLDMLNLPPLGMGEDHQLYSQDERYSVEEALAARKQIILDEYAMLKPKVVLIELFPFGRKKLAGELLPLLKTARRDKQTKPLVLCSLRDIMVNARKDQSRHDERARWITDRYFDGLLVHADPRFARLEDSFKPRHPLQIPLLYTGFVAPGNVPAAIKPPRRGVLVSAGGGMVGAPLFQAAIQAHAINWAKEKLPMTIVAGPFLPDADWQDLVIQAQGVEGLTLVRSVPAMQPLLEAHSVSVSQCGYNTVMDILESRTPALVVPFVRGQEDEQIQRAQKLAELGLVEMLNPSELTGQRLAERILQLRDFSPNPAGLDLAGADTTVRLIQDLRASKNDSIPEAQSKEYAHAC</sequence>
<protein>
    <submittedName>
        <fullName evidence="2">Glycosyltransferase</fullName>
    </submittedName>
</protein>
<dbReference type="RefSeq" id="WP_033158028.1">
    <property type="nucleotide sequence ID" value="NZ_JAXARY010000008.1"/>
</dbReference>